<dbReference type="PROSITE" id="PS51194">
    <property type="entry name" value="HELICASE_CTER"/>
    <property type="match status" value="1"/>
</dbReference>
<evidence type="ECO:0000313" key="10">
    <source>
        <dbReference type="Proteomes" id="UP000007796"/>
    </source>
</evidence>
<dbReference type="SMART" id="SM00490">
    <property type="entry name" value="HELICc"/>
    <property type="match status" value="1"/>
</dbReference>
<dbReference type="InterPro" id="IPR038718">
    <property type="entry name" value="SNF2-like_sf"/>
</dbReference>
<gene>
    <name evidence="9" type="ORF">CMQ_6239</name>
</gene>
<feature type="region of interest" description="Disordered" evidence="6">
    <location>
        <begin position="856"/>
        <end position="879"/>
    </location>
</feature>
<feature type="compositionally biased region" description="Basic and acidic residues" evidence="6">
    <location>
        <begin position="43"/>
        <end position="62"/>
    </location>
</feature>
<dbReference type="HOGENOM" id="CLU_000315_4_0_1"/>
<dbReference type="InterPro" id="IPR057931">
    <property type="entry name" value="RHH_ERCC6L2"/>
</dbReference>
<dbReference type="Pfam" id="PF00176">
    <property type="entry name" value="SNF2-rel_dom"/>
    <property type="match status" value="1"/>
</dbReference>
<evidence type="ECO:0000259" key="8">
    <source>
        <dbReference type="PROSITE" id="PS51194"/>
    </source>
</evidence>
<dbReference type="Gene3D" id="3.40.50.300">
    <property type="entry name" value="P-loop containing nucleotide triphosphate hydrolases"/>
    <property type="match status" value="1"/>
</dbReference>
<dbReference type="InterPro" id="IPR001650">
    <property type="entry name" value="Helicase_C-like"/>
</dbReference>
<keyword evidence="3" id="KW-0378">Hydrolase</keyword>
<evidence type="ECO:0000256" key="3">
    <source>
        <dbReference type="ARBA" id="ARBA00022801"/>
    </source>
</evidence>
<dbReference type="InParanoid" id="F0XLQ5"/>
<dbReference type="PROSITE" id="PS51192">
    <property type="entry name" value="HELICASE_ATP_BIND_1"/>
    <property type="match status" value="1"/>
</dbReference>
<protein>
    <submittedName>
        <fullName evidence="9">DNA excision repair protein</fullName>
    </submittedName>
</protein>
<dbReference type="EMBL" id="GL629794">
    <property type="protein sequence ID" value="EFX01297.1"/>
    <property type="molecule type" value="Genomic_DNA"/>
</dbReference>
<dbReference type="GeneID" id="25979650"/>
<sequence>MAARGASTADAIQLDEDEVTESDGSNKACDETERHGIKRRHADRVGAEKGVPDEEVEVKVEWTDSSDGAYGRLAKRKRSVTRRGSGRGRGGGRSKKTAAGSSRRSAERGGRRSSGRSGRTGRYLSNANDDSDSSGAATANEEGNDNVPDYIVQRRHEFEERQAVLKEAGLRLPPDYTDVYFSDDERAIRRVTGRTRGPLQKRPQFDSSVRPSRECKDVQLQYSGGVIPGCIAQYLRDYQIEGVQFLHRQFVYQRGGILGDDMGLGKTVQVAAFLTAAFGKTGDERDDKRMRKMRRAAGDEAGSNGRWYPVVLVVCPGSLIQNWRNELQRWGWWHVDVYHGAGKEDVLQAARAGRLEIMVTTYATYKNHRERINTVAWDAVVADECHVLKERDSGTTRAMNEVNALCRIGLTGTAIQNRYAELWTLLDWTNPGRFGSLAEWNQTISRPLTIGQSHDATLYQLSLARRTAKKLVQNLLPDVFLRRMKSLIADQLPRKTDRVVFCPLTERQAAAYERLVDSPDVTFLRTVSDPCDCDSGAKRGWCCYRTIPGPHGRPVNWASLVFPAIQSLQKLASHLMLLVPGTHANTDETADRAADRHERQMRLLQTCEPDGWASLYRHRDSMVHLADPELCGKWKVLRKLLRFWHDSGDKVLVFSHTVRLLQMLQHLFHSTSYSVSYLDGSLSYEERQRVVDDFNTDPAQFVFLISTRAGGVGLNITSANKVVIVDPHWNPAYDLQAQDRAYRIGQVRDVDVFRLVSAGTIEEIVYARQIYKQQQANIGYSASTERRYFRGVQQDSARKGEIFGLGNLLAFHGDQVVLRDIVNKTNIAEAKAGVQLTSIDMEQVVADEDIQVLVKLEGDGGSGGGDDKDSRSRQPKSDAVQAILASAGVEYTHDNAEVVGSSRVEAQLSRRAELVLGEEEEEIDENVEDEQDEDRSRAHDRRHADDLLLADTSAAFVSAGDDGTDGDPTRRGRHARFRLSYNPPADVMRRQFGSMAREAGFGTATEFALVVESWTPEQRRQWLEGFYRRREQLLGGTEEDKRAEEKEDAKWTIKEEKEDDKKTIVKEEKEDVKWTIKEEGEDTKMAIVKKEDAKWAIKEGDEPLIHCKTAPTKETPGLVIKPEPLLPKIKAEDDDTATNSLYNIISLVSSSPPAAADDDDDETDEL</sequence>
<feature type="region of interest" description="Disordered" evidence="6">
    <location>
        <begin position="1"/>
        <end position="146"/>
    </location>
</feature>
<evidence type="ECO:0000256" key="4">
    <source>
        <dbReference type="ARBA" id="ARBA00022840"/>
    </source>
</evidence>
<keyword evidence="4" id="KW-0067">ATP-binding</keyword>
<feature type="domain" description="Helicase C-terminal" evidence="8">
    <location>
        <begin position="636"/>
        <end position="789"/>
    </location>
</feature>
<dbReference type="RefSeq" id="XP_014170779.1">
    <property type="nucleotide sequence ID" value="XM_014315304.1"/>
</dbReference>
<dbReference type="PANTHER" id="PTHR45629:SF7">
    <property type="entry name" value="DNA EXCISION REPAIR PROTEIN ERCC-6-RELATED"/>
    <property type="match status" value="1"/>
</dbReference>
<dbReference type="AlphaFoldDB" id="F0XLQ5"/>
<feature type="compositionally biased region" description="Basic residues" evidence="6">
    <location>
        <begin position="73"/>
        <end position="96"/>
    </location>
</feature>
<feature type="compositionally biased region" description="Basic and acidic residues" evidence="6">
    <location>
        <begin position="934"/>
        <end position="943"/>
    </location>
</feature>
<name>F0XLQ5_GROCL</name>
<dbReference type="eggNOG" id="KOG0387">
    <property type="taxonomic scope" value="Eukaryota"/>
</dbReference>
<keyword evidence="2" id="KW-0547">Nucleotide-binding</keyword>
<dbReference type="GO" id="GO:0005524">
    <property type="term" value="F:ATP binding"/>
    <property type="evidence" value="ECO:0007669"/>
    <property type="project" value="InterPro"/>
</dbReference>
<evidence type="ECO:0000256" key="2">
    <source>
        <dbReference type="ARBA" id="ARBA00022741"/>
    </source>
</evidence>
<comment type="subcellular location">
    <subcellularLocation>
        <location evidence="1">Nucleus</location>
    </subcellularLocation>
</comment>
<accession>F0XLQ5</accession>
<reference evidence="9 10" key="1">
    <citation type="journal article" date="2011" name="Proc. Natl. Acad. Sci. U.S.A.">
        <title>Genome and transcriptome analyses of the mountain pine beetle-fungal symbiont Grosmannia clavigera, a lodgepole pine pathogen.</title>
        <authorList>
            <person name="DiGuistini S."/>
            <person name="Wang Y."/>
            <person name="Liao N.Y."/>
            <person name="Taylor G."/>
            <person name="Tanguay P."/>
            <person name="Feau N."/>
            <person name="Henrissat B."/>
            <person name="Chan S.K."/>
            <person name="Hesse-Orce U."/>
            <person name="Alamouti S.M."/>
            <person name="Tsui C.K.M."/>
            <person name="Docking R.T."/>
            <person name="Levasseur A."/>
            <person name="Haridas S."/>
            <person name="Robertson G."/>
            <person name="Birol I."/>
            <person name="Holt R.A."/>
            <person name="Marra M.A."/>
            <person name="Hamelin R.C."/>
            <person name="Hirst M."/>
            <person name="Jones S.J.M."/>
            <person name="Bohlmann J."/>
            <person name="Breuil C."/>
        </authorList>
    </citation>
    <scope>NUCLEOTIDE SEQUENCE [LARGE SCALE GENOMIC DNA]</scope>
    <source>
        <strain evidence="10">kw1407 / UAMH 11150</strain>
    </source>
</reference>
<proteinExistence type="predicted"/>
<feature type="compositionally biased region" description="Acidic residues" evidence="6">
    <location>
        <begin position="917"/>
        <end position="933"/>
    </location>
</feature>
<keyword evidence="5" id="KW-0539">Nucleus</keyword>
<dbReference type="PANTHER" id="PTHR45629">
    <property type="entry name" value="SNF2/RAD54 FAMILY MEMBER"/>
    <property type="match status" value="1"/>
</dbReference>
<evidence type="ECO:0000259" key="7">
    <source>
        <dbReference type="PROSITE" id="PS51192"/>
    </source>
</evidence>
<dbReference type="SMART" id="SM00487">
    <property type="entry name" value="DEXDc"/>
    <property type="match status" value="1"/>
</dbReference>
<keyword evidence="10" id="KW-1185">Reference proteome</keyword>
<dbReference type="Pfam" id="PF00271">
    <property type="entry name" value="Helicase_C"/>
    <property type="match status" value="1"/>
</dbReference>
<feature type="region of interest" description="Disordered" evidence="6">
    <location>
        <begin position="917"/>
        <end position="943"/>
    </location>
</feature>
<dbReference type="InterPro" id="IPR027417">
    <property type="entry name" value="P-loop_NTPase"/>
</dbReference>
<dbReference type="InterPro" id="IPR029256">
    <property type="entry name" value="Heliccase-ass-bd"/>
</dbReference>
<dbReference type="InterPro" id="IPR050496">
    <property type="entry name" value="SNF2_RAD54_helicase_repair"/>
</dbReference>
<dbReference type="SUPFAM" id="SSF52540">
    <property type="entry name" value="P-loop containing nucleoside triphosphate hydrolases"/>
    <property type="match status" value="2"/>
</dbReference>
<dbReference type="InterPro" id="IPR049730">
    <property type="entry name" value="SNF2/RAD54-like_C"/>
</dbReference>
<evidence type="ECO:0000256" key="5">
    <source>
        <dbReference type="ARBA" id="ARBA00023242"/>
    </source>
</evidence>
<dbReference type="OrthoDB" id="413460at2759"/>
<dbReference type="Gene3D" id="3.40.50.10810">
    <property type="entry name" value="Tandem AAA-ATPase domain"/>
    <property type="match status" value="1"/>
</dbReference>
<feature type="domain" description="Helicase ATP-binding" evidence="7">
    <location>
        <begin position="247"/>
        <end position="432"/>
    </location>
</feature>
<dbReference type="CDD" id="cd18793">
    <property type="entry name" value="SF2_C_SNF"/>
    <property type="match status" value="1"/>
</dbReference>
<dbReference type="GO" id="GO:0016787">
    <property type="term" value="F:hydrolase activity"/>
    <property type="evidence" value="ECO:0007669"/>
    <property type="project" value="UniProtKB-KW"/>
</dbReference>
<evidence type="ECO:0000313" key="9">
    <source>
        <dbReference type="EMBL" id="EFX01297.1"/>
    </source>
</evidence>
<dbReference type="Pfam" id="PF14773">
    <property type="entry name" value="VIGSSK"/>
    <property type="match status" value="1"/>
</dbReference>
<evidence type="ECO:0000256" key="1">
    <source>
        <dbReference type="ARBA" id="ARBA00004123"/>
    </source>
</evidence>
<dbReference type="Proteomes" id="UP000007796">
    <property type="component" value="Unassembled WGS sequence"/>
</dbReference>
<dbReference type="GO" id="GO:0005634">
    <property type="term" value="C:nucleus"/>
    <property type="evidence" value="ECO:0007669"/>
    <property type="project" value="UniProtKB-SubCell"/>
</dbReference>
<dbReference type="STRING" id="655863.F0XLQ5"/>
<organism evidence="10">
    <name type="scientific">Grosmannia clavigera (strain kw1407 / UAMH 11150)</name>
    <name type="common">Blue stain fungus</name>
    <name type="synonym">Graphiocladiella clavigera</name>
    <dbReference type="NCBI Taxonomy" id="655863"/>
    <lineage>
        <taxon>Eukaryota</taxon>
        <taxon>Fungi</taxon>
        <taxon>Dikarya</taxon>
        <taxon>Ascomycota</taxon>
        <taxon>Pezizomycotina</taxon>
        <taxon>Sordariomycetes</taxon>
        <taxon>Sordariomycetidae</taxon>
        <taxon>Ophiostomatales</taxon>
        <taxon>Ophiostomataceae</taxon>
        <taxon>Leptographium</taxon>
    </lineage>
</organism>
<dbReference type="InterPro" id="IPR014001">
    <property type="entry name" value="Helicase_ATP-bd"/>
</dbReference>
<dbReference type="Pfam" id="PF25806">
    <property type="entry name" value="RHH_ERCC6L2"/>
    <property type="match status" value="1"/>
</dbReference>
<feature type="compositionally biased region" description="Basic and acidic residues" evidence="6">
    <location>
        <begin position="865"/>
        <end position="876"/>
    </location>
</feature>
<dbReference type="FunFam" id="3.40.50.10810:FF:000019">
    <property type="entry name" value="DNA excision repair protein ERCC-6-like 2 isoform X1"/>
    <property type="match status" value="1"/>
</dbReference>
<evidence type="ECO:0000256" key="6">
    <source>
        <dbReference type="SAM" id="MobiDB-lite"/>
    </source>
</evidence>
<feature type="compositionally biased region" description="Low complexity" evidence="6">
    <location>
        <begin position="115"/>
        <end position="140"/>
    </location>
</feature>
<dbReference type="InterPro" id="IPR000330">
    <property type="entry name" value="SNF2_N"/>
</dbReference>